<dbReference type="Proteomes" id="UP000887579">
    <property type="component" value="Unplaced"/>
</dbReference>
<accession>A0AC34F049</accession>
<protein>
    <submittedName>
        <fullName evidence="2">AAA+ ATPase domain-containing protein</fullName>
    </submittedName>
</protein>
<dbReference type="WBParaSite" id="ES5_v2.g10232.t1">
    <property type="protein sequence ID" value="ES5_v2.g10232.t1"/>
    <property type="gene ID" value="ES5_v2.g10232"/>
</dbReference>
<organism evidence="1 2">
    <name type="scientific">Panagrolaimus sp. ES5</name>
    <dbReference type="NCBI Taxonomy" id="591445"/>
    <lineage>
        <taxon>Eukaryota</taxon>
        <taxon>Metazoa</taxon>
        <taxon>Ecdysozoa</taxon>
        <taxon>Nematoda</taxon>
        <taxon>Chromadorea</taxon>
        <taxon>Rhabditida</taxon>
        <taxon>Tylenchina</taxon>
        <taxon>Panagrolaimomorpha</taxon>
        <taxon>Panagrolaimoidea</taxon>
        <taxon>Panagrolaimidae</taxon>
        <taxon>Panagrolaimus</taxon>
    </lineage>
</organism>
<evidence type="ECO:0000313" key="2">
    <source>
        <dbReference type="WBParaSite" id="ES5_v2.g10232.t1"/>
    </source>
</evidence>
<sequence length="348" mass="39608">MILQNLIIVSFIITFAYAGFFDSFRPCHYYETCECGTSQPWIRNPHGESVDAKALEEKLEAKLYGQPLVIEELSNAIANHINKKNPSKALSIALHGLAGTGKSYTSKIVADFLYQKGLNSQYAHLFLGGIRNCGEYQDCLRNHQSDIHSTILATLKKCHRGLFIIDEVDDMPTEVLNSLMSFLDEQDNVFGVDPRKSIFIFLSNSGSNEIANKTLEYYNKGIPRHQIPASEMEKIIRNAACAKTVKKENSGFEKCKLLTRNLIQFHLPFLPLQHEHINLCIKTYLRTKNEHYLATSHHFLEKATEQIEFTPKENPVFSTYGCRPVEKIVDRLLNVEHKKKSGTTKNEL</sequence>
<name>A0AC34F049_9BILA</name>
<reference evidence="2" key="1">
    <citation type="submission" date="2022-11" db="UniProtKB">
        <authorList>
            <consortium name="WormBaseParasite"/>
        </authorList>
    </citation>
    <scope>IDENTIFICATION</scope>
</reference>
<proteinExistence type="predicted"/>
<evidence type="ECO:0000313" key="1">
    <source>
        <dbReference type="Proteomes" id="UP000887579"/>
    </source>
</evidence>